<dbReference type="AlphaFoldDB" id="A0A931CGR0"/>
<feature type="region of interest" description="Disordered" evidence="2">
    <location>
        <begin position="20"/>
        <end position="47"/>
    </location>
</feature>
<evidence type="ECO:0000313" key="6">
    <source>
        <dbReference type="Proteomes" id="UP000598146"/>
    </source>
</evidence>
<evidence type="ECO:0000256" key="1">
    <source>
        <dbReference type="PROSITE-ProRule" id="PRU01379"/>
    </source>
</evidence>
<dbReference type="InterPro" id="IPR000834">
    <property type="entry name" value="Peptidase_M14"/>
</dbReference>
<dbReference type="SUPFAM" id="SSF53187">
    <property type="entry name" value="Zn-dependent exopeptidases"/>
    <property type="match status" value="1"/>
</dbReference>
<dbReference type="EMBL" id="JADQTO010000026">
    <property type="protein sequence ID" value="MBG0567262.1"/>
    <property type="molecule type" value="Genomic_DNA"/>
</dbReference>
<accession>A0A931CGR0</accession>
<proteinExistence type="inferred from homology"/>
<evidence type="ECO:0000259" key="4">
    <source>
        <dbReference type="PROSITE" id="PS52035"/>
    </source>
</evidence>
<feature type="compositionally biased region" description="Low complexity" evidence="2">
    <location>
        <begin position="20"/>
        <end position="36"/>
    </location>
</feature>
<dbReference type="Pfam" id="PF00246">
    <property type="entry name" value="Peptidase_M14"/>
    <property type="match status" value="1"/>
</dbReference>
<keyword evidence="6" id="KW-1185">Reference proteome</keyword>
<feature type="chain" id="PRO_5037289114" evidence="3">
    <location>
        <begin position="22"/>
        <end position="343"/>
    </location>
</feature>
<dbReference type="PROSITE" id="PS52035">
    <property type="entry name" value="PEPTIDASE_M14"/>
    <property type="match status" value="1"/>
</dbReference>
<evidence type="ECO:0000313" key="5">
    <source>
        <dbReference type="EMBL" id="MBG0567262.1"/>
    </source>
</evidence>
<keyword evidence="3" id="KW-0732">Signal</keyword>
<feature type="signal peptide" evidence="3">
    <location>
        <begin position="1"/>
        <end position="21"/>
    </location>
</feature>
<name>A0A931CGR0_9ACTN</name>
<reference evidence="5" key="1">
    <citation type="submission" date="2020-11" db="EMBL/GenBank/DDBJ databases">
        <title>Isolation and identification of active actinomycetes.</title>
        <authorList>
            <person name="Sun X."/>
        </authorList>
    </citation>
    <scope>NUCLEOTIDE SEQUENCE</scope>
    <source>
        <strain evidence="5">NEAU-A11</strain>
    </source>
</reference>
<feature type="active site" description="Proton donor/acceptor" evidence="1">
    <location>
        <position position="281"/>
    </location>
</feature>
<organism evidence="5 6">
    <name type="scientific">Actinoplanes aureus</name>
    <dbReference type="NCBI Taxonomy" id="2792083"/>
    <lineage>
        <taxon>Bacteria</taxon>
        <taxon>Bacillati</taxon>
        <taxon>Actinomycetota</taxon>
        <taxon>Actinomycetes</taxon>
        <taxon>Micromonosporales</taxon>
        <taxon>Micromonosporaceae</taxon>
        <taxon>Actinoplanes</taxon>
    </lineage>
</organism>
<protein>
    <submittedName>
        <fullName evidence="5">Peptidase M14</fullName>
    </submittedName>
</protein>
<sequence>MAALATATLLTLGLAATPAAAQPATTPDTLTTAVPASLVPPRPSPDDVRRALTRIARDSDGRVRLGVIGRSNENRPLRLATVGHGHTRLLYVTQQHGDEPLGTPAAIRALWALGVPDTAWHRWLRSRITLDIVVQANPDGAVRNQRYNHDPSATGDYSEPGVGYDINRFHNPLTPIADNPVPESRAVLRLWQRTHPRIVVDYHMQGRYLQPDGEETTASLLWPTSPLVEAGAVTAGRQLAVRNTEAMTLAGANVTLYPGGDYEGIARNAYGILGSASLLVELSDLPEDQVELQIRSAFASMIATAQGAADRSLWRIDPARADRIPARGPALPGIQSTLELDAA</sequence>
<dbReference type="GO" id="GO:0004181">
    <property type="term" value="F:metallocarboxypeptidase activity"/>
    <property type="evidence" value="ECO:0007669"/>
    <property type="project" value="InterPro"/>
</dbReference>
<dbReference type="GO" id="GO:0008270">
    <property type="term" value="F:zinc ion binding"/>
    <property type="evidence" value="ECO:0007669"/>
    <property type="project" value="InterPro"/>
</dbReference>
<comment type="similarity">
    <text evidence="1">Belongs to the peptidase M14 family.</text>
</comment>
<gene>
    <name evidence="5" type="ORF">I4J89_38020</name>
</gene>
<feature type="domain" description="Peptidase M14" evidence="4">
    <location>
        <begin position="40"/>
        <end position="308"/>
    </location>
</feature>
<dbReference type="Proteomes" id="UP000598146">
    <property type="component" value="Unassembled WGS sequence"/>
</dbReference>
<comment type="caution">
    <text evidence="5">The sequence shown here is derived from an EMBL/GenBank/DDBJ whole genome shotgun (WGS) entry which is preliminary data.</text>
</comment>
<dbReference type="Gene3D" id="3.40.630.10">
    <property type="entry name" value="Zn peptidases"/>
    <property type="match status" value="1"/>
</dbReference>
<evidence type="ECO:0000256" key="3">
    <source>
        <dbReference type="SAM" id="SignalP"/>
    </source>
</evidence>
<dbReference type="GO" id="GO:0006508">
    <property type="term" value="P:proteolysis"/>
    <property type="evidence" value="ECO:0007669"/>
    <property type="project" value="InterPro"/>
</dbReference>
<evidence type="ECO:0000256" key="2">
    <source>
        <dbReference type="SAM" id="MobiDB-lite"/>
    </source>
</evidence>
<dbReference type="SMART" id="SM00631">
    <property type="entry name" value="Zn_pept"/>
    <property type="match status" value="1"/>
</dbReference>